<evidence type="ECO:0000313" key="2">
    <source>
        <dbReference type="Proteomes" id="UP000280405"/>
    </source>
</evidence>
<dbReference type="Gene3D" id="3.40.1260.10">
    <property type="entry name" value="DsrEFH-like"/>
    <property type="match status" value="1"/>
</dbReference>
<dbReference type="SUPFAM" id="SSF75169">
    <property type="entry name" value="DsrEFH-like"/>
    <property type="match status" value="1"/>
</dbReference>
<reference evidence="1 2" key="1">
    <citation type="submission" date="2018-09" db="EMBL/GenBank/DDBJ databases">
        <title>The draft genome of Acinetobacter spp. strains.</title>
        <authorList>
            <person name="Qin J."/>
            <person name="Feng Y."/>
            <person name="Zong Z."/>
        </authorList>
    </citation>
    <scope>NUCLEOTIDE SEQUENCE [LARGE SCALE GENOMIC DNA]</scope>
    <source>
        <strain evidence="1 2">WCHAc060115</strain>
    </source>
</reference>
<protein>
    <recommendedName>
        <fullName evidence="3">Sulfurtransferase complex subunit TusB</fullName>
    </recommendedName>
</protein>
<sequence>MSDKTLYLIQSSFQHTDAVLNQLESIYSIHDSVVLMGDAVLFAQDPRVLNKQRVAVLENDAEILVGSLPDQIQKLSYDQFADWVLDFKRCIRLN</sequence>
<name>A0A3A8FJJ9_9GAMM</name>
<evidence type="ECO:0008006" key="3">
    <source>
        <dbReference type="Google" id="ProtNLM"/>
    </source>
</evidence>
<keyword evidence="2" id="KW-1185">Reference proteome</keyword>
<dbReference type="Proteomes" id="UP000280405">
    <property type="component" value="Unassembled WGS sequence"/>
</dbReference>
<accession>A0A3A8FJJ9</accession>
<evidence type="ECO:0000313" key="1">
    <source>
        <dbReference type="EMBL" id="RKG40843.1"/>
    </source>
</evidence>
<dbReference type="EMBL" id="RAXT01000001">
    <property type="protein sequence ID" value="RKG40843.1"/>
    <property type="molecule type" value="Genomic_DNA"/>
</dbReference>
<organism evidence="1 2">
    <name type="scientific">Acinetobacter rongchengensis</name>
    <dbReference type="NCBI Taxonomy" id="2419601"/>
    <lineage>
        <taxon>Bacteria</taxon>
        <taxon>Pseudomonadati</taxon>
        <taxon>Pseudomonadota</taxon>
        <taxon>Gammaproteobacteria</taxon>
        <taxon>Moraxellales</taxon>
        <taxon>Moraxellaceae</taxon>
        <taxon>Acinetobacter</taxon>
    </lineage>
</organism>
<dbReference type="InterPro" id="IPR027396">
    <property type="entry name" value="DsrEFH-like"/>
</dbReference>
<dbReference type="RefSeq" id="WP_120382345.1">
    <property type="nucleotide sequence ID" value="NZ_RAXT01000001.1"/>
</dbReference>
<dbReference type="OrthoDB" id="6710413at2"/>
<comment type="caution">
    <text evidence="1">The sequence shown here is derived from an EMBL/GenBank/DDBJ whole genome shotgun (WGS) entry which is preliminary data.</text>
</comment>
<dbReference type="AlphaFoldDB" id="A0A3A8FJJ9"/>
<proteinExistence type="predicted"/>
<gene>
    <name evidence="1" type="ORF">D7V20_00160</name>
</gene>